<feature type="compositionally biased region" description="Polar residues" evidence="1">
    <location>
        <begin position="1687"/>
        <end position="1702"/>
    </location>
</feature>
<feature type="compositionally biased region" description="Basic and acidic residues" evidence="1">
    <location>
        <begin position="891"/>
        <end position="914"/>
    </location>
</feature>
<dbReference type="EMBL" id="JACVVK020000519">
    <property type="protein sequence ID" value="KAK7468209.1"/>
    <property type="molecule type" value="Genomic_DNA"/>
</dbReference>
<feature type="compositionally biased region" description="Low complexity" evidence="1">
    <location>
        <begin position="800"/>
        <end position="812"/>
    </location>
</feature>
<evidence type="ECO:0000313" key="3">
    <source>
        <dbReference type="Proteomes" id="UP001519460"/>
    </source>
</evidence>
<feature type="region of interest" description="Disordered" evidence="1">
    <location>
        <begin position="100"/>
        <end position="141"/>
    </location>
</feature>
<feature type="compositionally biased region" description="Basic residues" evidence="1">
    <location>
        <begin position="705"/>
        <end position="717"/>
    </location>
</feature>
<proteinExistence type="predicted"/>
<accession>A0ABD0JBK6</accession>
<feature type="compositionally biased region" description="Polar residues" evidence="1">
    <location>
        <begin position="996"/>
        <end position="1005"/>
    </location>
</feature>
<feature type="compositionally biased region" description="Basic and acidic residues" evidence="1">
    <location>
        <begin position="605"/>
        <end position="622"/>
    </location>
</feature>
<feature type="compositionally biased region" description="Basic and acidic residues" evidence="1">
    <location>
        <begin position="838"/>
        <end position="865"/>
    </location>
</feature>
<feature type="compositionally biased region" description="Acidic residues" evidence="1">
    <location>
        <begin position="569"/>
        <end position="582"/>
    </location>
</feature>
<feature type="region of interest" description="Disordered" evidence="1">
    <location>
        <begin position="1624"/>
        <end position="1702"/>
    </location>
</feature>
<feature type="region of interest" description="Disordered" evidence="1">
    <location>
        <begin position="388"/>
        <end position="522"/>
    </location>
</feature>
<feature type="compositionally biased region" description="Polar residues" evidence="1">
    <location>
        <begin position="932"/>
        <end position="961"/>
    </location>
</feature>
<feature type="region of interest" description="Disordered" evidence="1">
    <location>
        <begin position="1403"/>
        <end position="1430"/>
    </location>
</feature>
<reference evidence="2 3" key="1">
    <citation type="journal article" date="2023" name="Sci. Data">
        <title>Genome assembly of the Korean intertidal mud-creeper Batillaria attramentaria.</title>
        <authorList>
            <person name="Patra A.K."/>
            <person name="Ho P.T."/>
            <person name="Jun S."/>
            <person name="Lee S.J."/>
            <person name="Kim Y."/>
            <person name="Won Y.J."/>
        </authorList>
    </citation>
    <scope>NUCLEOTIDE SEQUENCE [LARGE SCALE GENOMIC DNA]</scope>
    <source>
        <strain evidence="2">Wonlab-2016</strain>
    </source>
</reference>
<keyword evidence="3" id="KW-1185">Reference proteome</keyword>
<dbReference type="Proteomes" id="UP001519460">
    <property type="component" value="Unassembled WGS sequence"/>
</dbReference>
<feature type="compositionally biased region" description="Polar residues" evidence="1">
    <location>
        <begin position="1139"/>
        <end position="1163"/>
    </location>
</feature>
<feature type="compositionally biased region" description="Basic and acidic residues" evidence="1">
    <location>
        <begin position="1024"/>
        <end position="1042"/>
    </location>
</feature>
<feature type="compositionally biased region" description="Polar residues" evidence="1">
    <location>
        <begin position="1043"/>
        <end position="1053"/>
    </location>
</feature>
<feature type="region of interest" description="Disordered" evidence="1">
    <location>
        <begin position="1101"/>
        <end position="1243"/>
    </location>
</feature>
<feature type="compositionally biased region" description="Polar residues" evidence="1">
    <location>
        <begin position="665"/>
        <end position="694"/>
    </location>
</feature>
<feature type="compositionally biased region" description="Basic and acidic residues" evidence="1">
    <location>
        <begin position="423"/>
        <end position="447"/>
    </location>
</feature>
<evidence type="ECO:0000256" key="1">
    <source>
        <dbReference type="SAM" id="MobiDB-lite"/>
    </source>
</evidence>
<protein>
    <submittedName>
        <fullName evidence="2">Uncharacterized protein</fullName>
    </submittedName>
</protein>
<sequence length="1702" mass="188769">MSDILCEPIVSMAQPNQNRNQFWYRKLLRKDIPWHDDAPQPPPSPAHLQLQLQQQHRSNQERERNFRQEWWARRQSNPPLTPDAVESPLIPHEMFAVHAPGPLPNPAGPLHSPGIPSTTIPPSPLLQQHQLPPTPPTLSQEVRHPECLQHLAEDATARWSLEQAERLQQEKLKLDQELEREAMAKAAHIIKFQMDLQEMMRIRQRLRQTITSSNNQAVQQDVAHVANDNDQQRLRQQIASNLLQQNHPHPPSHGVQQHNMPQPIAQTPQSAGMKTLAVPADDRSHMLEKMANLIRAYQQAGIQLNSQQVLNLQQNTEQQVAAYNNLIQSVGNGNMNAGCQQAEQLLKMYSNNASLLNYFPYGTPLPQWNRLDKELALRDGALLRARQAGMHESPFRDRPKAGTPPSRSSHRHHSYSTPRKRRDSAAHDKEANWDEDILQRKQSEQHQHSSTMPKTLRSVSFEDAEEIQRQRFSRSSLGHTIPEGQKHGSCDLGQTRMRSPASSSTPLSTSLQHHERAERKYKHLASPPNVFEKLILTTEKHEIPSDITEDTALEQLPDILEKLKQQSLLEEDSEHAAEEEGETQVKQVLGESETKQQTAGDAEDDIRTSPEAEQKPQFDKPTDQAATNDSDTKLAQQDPLRSIKPLPQRSPREKGRKRGQEHSQETSTQASWEESQESLETSAASSISPQQGPSSEHADESPATKSKRRRNRRKKSHKQLDASLEQPGQQTQPQSSNQPQLHNQATQQQQKPQPRQPVSQQQQRQAQLDHQQRHRQPQDDHEQQAQHQQQEQQPQDRSRQQPQQNQQNGHPPAQRPTEQLQHHHPPQKQQRQQNQRPTSDRSSLERSFSDTGRRWNSRRYDDWNPRRQPYRFRGYQPPTHYQYRFQRTVGNKRDRGRQQSLERDSQAQKKKDDVSGSATQRELTELMKDFSPKSQRASEPNTTQQGRHSDLETGQNLMQVSNEDESCLQKDKKEEAGHEQEHLFTVEEEENKLYTADTSEQTLLQQPHAEDNPLPHESSSDVSQDSRKRGLQDLVSEIRSDFELQSQSDTQGKNSGGPRKQEEIPENEVFHRQISKAGQTEGICVSLSSLSKIACSKITNDTQQTSNQAELGERNPPANTEEGSRMPVTEANGPGHVSKSLSDQFEITCGQNTQHDSATSSDQVRLERITANNEEAQEESDSPTEPQVIPSVSDTEGKQEPLELSRVSQAEPQPIIPSVSDQPPDIQGASNGSTNGALCPVQADRDQMGGSYEARVLQDGACHVGGSSGVEESGGSRDAVLSDTAPVHGQDKLDSQSSRQSDEKLDVRENSSAREVRLLNGMDMSSVIPTPPPSPTRAAVDRAVGAVPLHDKDASVPDEPASVLSLPCDELQRAIAKTMFSRADCASPAPQAEANVSSLASSLQSMLSSETQSDAAGEDLQEERPSAVGISPVDWISHDNELPAAMTESGLKISQGELISQDELPEEATEVSGGVEISQVESISQDETKVGTEVSGAGEISKAESISENDKVLEVATEASEAVRTAQVELISAESELKLVKDESGDYGLSEVGAVLQDGASQNLENGQQLVLRPLIDANNNSLLCANRNLIMVSDTLNHGSGSAAAEKHGSATVVEDAQLSHRVNDSVAASTDDSTHISSSVTPEISTVHECSAGESSTHETESGPDSEKCAEPEATAGEKSADTLDPSSEACSNLGHTVSG</sequence>
<feature type="compositionally biased region" description="Polar residues" evidence="1">
    <location>
        <begin position="624"/>
        <end position="635"/>
    </location>
</feature>
<feature type="region of interest" description="Disordered" evidence="1">
    <location>
        <begin position="568"/>
        <end position="1078"/>
    </location>
</feature>
<feature type="compositionally biased region" description="Low complexity" evidence="1">
    <location>
        <begin position="46"/>
        <end position="56"/>
    </location>
</feature>
<comment type="caution">
    <text evidence="2">The sequence shown here is derived from an EMBL/GenBank/DDBJ whole genome shotgun (WGS) entry which is preliminary data.</text>
</comment>
<feature type="compositionally biased region" description="Basic and acidic residues" evidence="1">
    <location>
        <begin position="1289"/>
        <end position="1313"/>
    </location>
</feature>
<feature type="compositionally biased region" description="Basic and acidic residues" evidence="1">
    <location>
        <begin position="922"/>
        <end position="931"/>
    </location>
</feature>
<name>A0ABD0JBK6_9CAEN</name>
<feature type="compositionally biased region" description="Low complexity" evidence="1">
    <location>
        <begin position="827"/>
        <end position="837"/>
    </location>
</feature>
<gene>
    <name evidence="2" type="ORF">BaRGS_00036570</name>
</gene>
<feature type="compositionally biased region" description="Low complexity" evidence="1">
    <location>
        <begin position="499"/>
        <end position="511"/>
    </location>
</feature>
<feature type="compositionally biased region" description="Basic residues" evidence="1">
    <location>
        <begin position="408"/>
        <end position="422"/>
    </location>
</feature>
<feature type="region of interest" description="Disordered" evidence="1">
    <location>
        <begin position="244"/>
        <end position="272"/>
    </location>
</feature>
<feature type="compositionally biased region" description="Basic and acidic residues" evidence="1">
    <location>
        <begin position="650"/>
        <end position="664"/>
    </location>
</feature>
<feature type="compositionally biased region" description="Low complexity" evidence="1">
    <location>
        <begin position="723"/>
        <end position="769"/>
    </location>
</feature>
<feature type="region of interest" description="Disordered" evidence="1">
    <location>
        <begin position="1265"/>
        <end position="1313"/>
    </location>
</feature>
<feature type="compositionally biased region" description="Basic and acidic residues" evidence="1">
    <location>
        <begin position="967"/>
        <end position="985"/>
    </location>
</feature>
<feature type="compositionally biased region" description="Polar residues" evidence="1">
    <location>
        <begin position="1628"/>
        <end position="1646"/>
    </location>
</feature>
<evidence type="ECO:0000313" key="2">
    <source>
        <dbReference type="EMBL" id="KAK7468209.1"/>
    </source>
</evidence>
<organism evidence="2 3">
    <name type="scientific">Batillaria attramentaria</name>
    <dbReference type="NCBI Taxonomy" id="370345"/>
    <lineage>
        <taxon>Eukaryota</taxon>
        <taxon>Metazoa</taxon>
        <taxon>Spiralia</taxon>
        <taxon>Lophotrochozoa</taxon>
        <taxon>Mollusca</taxon>
        <taxon>Gastropoda</taxon>
        <taxon>Caenogastropoda</taxon>
        <taxon>Sorbeoconcha</taxon>
        <taxon>Cerithioidea</taxon>
        <taxon>Batillariidae</taxon>
        <taxon>Batillaria</taxon>
    </lineage>
</organism>
<feature type="compositionally biased region" description="Low complexity" evidence="1">
    <location>
        <begin position="108"/>
        <end position="118"/>
    </location>
</feature>
<feature type="compositionally biased region" description="Basic and acidic residues" evidence="1">
    <location>
        <begin position="1059"/>
        <end position="1071"/>
    </location>
</feature>
<feature type="compositionally biased region" description="Polar residues" evidence="1">
    <location>
        <begin position="254"/>
        <end position="272"/>
    </location>
</feature>
<feature type="region of interest" description="Disordered" evidence="1">
    <location>
        <begin position="34"/>
        <end position="65"/>
    </location>
</feature>
<feature type="compositionally biased region" description="Basic and acidic residues" evidence="1">
    <location>
        <begin position="1658"/>
        <end position="1673"/>
    </location>
</feature>